<evidence type="ECO:0008006" key="4">
    <source>
        <dbReference type="Google" id="ProtNLM"/>
    </source>
</evidence>
<comment type="caution">
    <text evidence="2">The sequence shown here is derived from an EMBL/GenBank/DDBJ whole genome shotgun (WGS) entry which is preliminary data.</text>
</comment>
<reference evidence="2 3" key="1">
    <citation type="submission" date="2016-11" db="EMBL/GenBank/DDBJ databases">
        <title>The macronuclear genome of Stentor coeruleus: a giant cell with tiny introns.</title>
        <authorList>
            <person name="Slabodnick M."/>
            <person name="Ruby J.G."/>
            <person name="Reiff S.B."/>
            <person name="Swart E.C."/>
            <person name="Gosai S."/>
            <person name="Prabakaran S."/>
            <person name="Witkowska E."/>
            <person name="Larue G.E."/>
            <person name="Fisher S."/>
            <person name="Freeman R.M."/>
            <person name="Gunawardena J."/>
            <person name="Chu W."/>
            <person name="Stover N.A."/>
            <person name="Gregory B.D."/>
            <person name="Nowacki M."/>
            <person name="Derisi J."/>
            <person name="Roy S.W."/>
            <person name="Marshall W.F."/>
            <person name="Sood P."/>
        </authorList>
    </citation>
    <scope>NUCLEOTIDE SEQUENCE [LARGE SCALE GENOMIC DNA]</scope>
    <source>
        <strain evidence="2">WM001</strain>
    </source>
</reference>
<feature type="transmembrane region" description="Helical" evidence="1">
    <location>
        <begin position="27"/>
        <end position="45"/>
    </location>
</feature>
<dbReference type="EMBL" id="MPUH01000650">
    <property type="protein sequence ID" value="OMJ76114.1"/>
    <property type="molecule type" value="Genomic_DNA"/>
</dbReference>
<gene>
    <name evidence="2" type="ORF">SteCoe_24592</name>
</gene>
<proteinExistence type="predicted"/>
<feature type="transmembrane region" description="Helical" evidence="1">
    <location>
        <begin position="82"/>
        <end position="108"/>
    </location>
</feature>
<evidence type="ECO:0000256" key="1">
    <source>
        <dbReference type="SAM" id="Phobius"/>
    </source>
</evidence>
<keyword evidence="1" id="KW-1133">Transmembrane helix</keyword>
<evidence type="ECO:0000313" key="3">
    <source>
        <dbReference type="Proteomes" id="UP000187209"/>
    </source>
</evidence>
<dbReference type="Proteomes" id="UP000187209">
    <property type="component" value="Unassembled WGS sequence"/>
</dbReference>
<sequence>MQYPVYNQSQSENALIRANKENVRRGAVVLFTLGLALIVLTHKVFEETDFFYFIITLPIIYILTSIIGFYSVSYDSAIGTLIYSVLLIALIVVNILLSVLSLIFFIYLASTPLDCDPTKTDTCGLGGAVVMIILALSLVSFIASGALAFLLFVFFRNVRKLRTGLQEFQMAEL</sequence>
<evidence type="ECO:0000313" key="2">
    <source>
        <dbReference type="EMBL" id="OMJ76114.1"/>
    </source>
</evidence>
<keyword evidence="1" id="KW-0812">Transmembrane</keyword>
<organism evidence="2 3">
    <name type="scientific">Stentor coeruleus</name>
    <dbReference type="NCBI Taxonomy" id="5963"/>
    <lineage>
        <taxon>Eukaryota</taxon>
        <taxon>Sar</taxon>
        <taxon>Alveolata</taxon>
        <taxon>Ciliophora</taxon>
        <taxon>Postciliodesmatophora</taxon>
        <taxon>Heterotrichea</taxon>
        <taxon>Heterotrichida</taxon>
        <taxon>Stentoridae</taxon>
        <taxon>Stentor</taxon>
    </lineage>
</organism>
<accession>A0A1R2BHA7</accession>
<name>A0A1R2BHA7_9CILI</name>
<feature type="transmembrane region" description="Helical" evidence="1">
    <location>
        <begin position="128"/>
        <end position="155"/>
    </location>
</feature>
<keyword evidence="1" id="KW-0472">Membrane</keyword>
<feature type="transmembrane region" description="Helical" evidence="1">
    <location>
        <begin position="51"/>
        <end position="70"/>
    </location>
</feature>
<dbReference type="AlphaFoldDB" id="A0A1R2BHA7"/>
<keyword evidence="3" id="KW-1185">Reference proteome</keyword>
<protein>
    <recommendedName>
        <fullName evidence="4">MARVEL domain-containing protein</fullName>
    </recommendedName>
</protein>